<dbReference type="PANTHER" id="PTHR31973">
    <property type="entry name" value="POLYPROTEIN, PUTATIVE-RELATED"/>
    <property type="match status" value="1"/>
</dbReference>
<name>A0ABR0NMX0_GOSAR</name>
<evidence type="ECO:0000313" key="1">
    <source>
        <dbReference type="EMBL" id="KAK5795574.1"/>
    </source>
</evidence>
<keyword evidence="2" id="KW-1185">Reference proteome</keyword>
<evidence type="ECO:0000313" key="2">
    <source>
        <dbReference type="Proteomes" id="UP001358586"/>
    </source>
</evidence>
<organism evidence="1 2">
    <name type="scientific">Gossypium arboreum</name>
    <name type="common">Tree cotton</name>
    <name type="synonym">Gossypium nanking</name>
    <dbReference type="NCBI Taxonomy" id="29729"/>
    <lineage>
        <taxon>Eukaryota</taxon>
        <taxon>Viridiplantae</taxon>
        <taxon>Streptophyta</taxon>
        <taxon>Embryophyta</taxon>
        <taxon>Tracheophyta</taxon>
        <taxon>Spermatophyta</taxon>
        <taxon>Magnoliopsida</taxon>
        <taxon>eudicotyledons</taxon>
        <taxon>Gunneridae</taxon>
        <taxon>Pentapetalae</taxon>
        <taxon>rosids</taxon>
        <taxon>malvids</taxon>
        <taxon>Malvales</taxon>
        <taxon>Malvaceae</taxon>
        <taxon>Malvoideae</taxon>
        <taxon>Gossypium</taxon>
    </lineage>
</organism>
<reference evidence="1 2" key="1">
    <citation type="submission" date="2023-03" db="EMBL/GenBank/DDBJ databases">
        <title>WGS of Gossypium arboreum.</title>
        <authorList>
            <person name="Yu D."/>
        </authorList>
    </citation>
    <scope>NUCLEOTIDE SEQUENCE [LARGE SCALE GENOMIC DNA]</scope>
    <source>
        <tissue evidence="1">Leaf</tissue>
    </source>
</reference>
<protein>
    <submittedName>
        <fullName evidence="1">Uncharacterized protein</fullName>
    </submittedName>
</protein>
<comment type="caution">
    <text evidence="1">The sequence shown here is derived from an EMBL/GenBank/DDBJ whole genome shotgun (WGS) entry which is preliminary data.</text>
</comment>
<sequence length="251" mass="28462">MGRVKVDAEGDGDVEKVQVVGEGDVEGVEAYGKGVTTTSIEADEYGGGESDGVDNVVVAISGEEEDGNDTKAKRILASYSPITKYLQVKTFQEEHHCLVSFKNKMVTATMIAQHFETTINDHPKMKLRKIQKCASEMHVNVGIYCCYRAKKEVKENMASNYEEFGQLYDYTHESRLKMPGNTIKIVVQRVTIDSPPHFKRFYLCFDELKRGRKVTCRPLIEFDDCFLKWPFKSEFLTAVERDANNQMFPTA</sequence>
<dbReference type="EMBL" id="JARKNE010000010">
    <property type="protein sequence ID" value="KAK5795574.1"/>
    <property type="molecule type" value="Genomic_DNA"/>
</dbReference>
<accession>A0ABR0NMX0</accession>
<dbReference type="PANTHER" id="PTHR31973:SF187">
    <property type="entry name" value="MUTATOR TRANSPOSASE MUDRA PROTEIN"/>
    <property type="match status" value="1"/>
</dbReference>
<gene>
    <name evidence="1" type="ORF">PVK06_036843</name>
</gene>
<proteinExistence type="predicted"/>
<dbReference type="Proteomes" id="UP001358586">
    <property type="component" value="Chromosome 10"/>
</dbReference>